<keyword evidence="2" id="KW-0472">Membrane</keyword>
<name>A0A067LZZ5_BOTB1</name>
<feature type="region of interest" description="Disordered" evidence="1">
    <location>
        <begin position="66"/>
        <end position="85"/>
    </location>
</feature>
<dbReference type="InParanoid" id="A0A067LZZ5"/>
<evidence type="ECO:0000313" key="4">
    <source>
        <dbReference type="Proteomes" id="UP000027195"/>
    </source>
</evidence>
<keyword evidence="4" id="KW-1185">Reference proteome</keyword>
<evidence type="ECO:0000313" key="3">
    <source>
        <dbReference type="EMBL" id="KDQ07980.1"/>
    </source>
</evidence>
<keyword evidence="2" id="KW-1133">Transmembrane helix</keyword>
<accession>A0A067LZZ5</accession>
<evidence type="ECO:0000256" key="1">
    <source>
        <dbReference type="SAM" id="MobiDB-lite"/>
    </source>
</evidence>
<sequence length="348" mass="37904">MIDDFVPNVWADTRAEYKIAVDCPCIRTSPLFWAPPQIAIFVYRIWRIEHIKAKFRERNLGEGSSSRAIHHGISSSHASPPPSASNSSSLSSSYVFAPVPIGNGAIMDVYAIFKPARAGVAVYDASLQYHRMVAFSVLNPPTPLLLSHQTISGVFEKQRSRLFRMGHKAFAIILDGSPFGLTAISVYTLSPTSPTSNPTALIIASTPTVSPQVKHARIRASAERESATTCSVTAAMTHIASIRTATPSASTATLVRATVLDTQLPLPLQSHFLCCFKLLVCLFFLAVVFLNFSRAGFGKAYLVNENSSLLPFALKSIDITGWSAHRRIDPFERKLAMDEHTSVGVGVE</sequence>
<proteinExistence type="predicted"/>
<dbReference type="EMBL" id="KL198097">
    <property type="protein sequence ID" value="KDQ07980.1"/>
    <property type="molecule type" value="Genomic_DNA"/>
</dbReference>
<protein>
    <submittedName>
        <fullName evidence="3">Uncharacterized protein</fullName>
    </submittedName>
</protein>
<gene>
    <name evidence="3" type="ORF">BOTBODRAFT_180226</name>
</gene>
<organism evidence="3 4">
    <name type="scientific">Botryobasidium botryosum (strain FD-172 SS1)</name>
    <dbReference type="NCBI Taxonomy" id="930990"/>
    <lineage>
        <taxon>Eukaryota</taxon>
        <taxon>Fungi</taxon>
        <taxon>Dikarya</taxon>
        <taxon>Basidiomycota</taxon>
        <taxon>Agaricomycotina</taxon>
        <taxon>Agaricomycetes</taxon>
        <taxon>Cantharellales</taxon>
        <taxon>Botryobasidiaceae</taxon>
        <taxon>Botryobasidium</taxon>
    </lineage>
</organism>
<keyword evidence="2" id="KW-0812">Transmembrane</keyword>
<reference evidence="4" key="1">
    <citation type="journal article" date="2014" name="Proc. Natl. Acad. Sci. U.S.A.">
        <title>Extensive sampling of basidiomycete genomes demonstrates inadequacy of the white-rot/brown-rot paradigm for wood decay fungi.</title>
        <authorList>
            <person name="Riley R."/>
            <person name="Salamov A.A."/>
            <person name="Brown D.W."/>
            <person name="Nagy L.G."/>
            <person name="Floudas D."/>
            <person name="Held B.W."/>
            <person name="Levasseur A."/>
            <person name="Lombard V."/>
            <person name="Morin E."/>
            <person name="Otillar R."/>
            <person name="Lindquist E.A."/>
            <person name="Sun H."/>
            <person name="LaButti K.M."/>
            <person name="Schmutz J."/>
            <person name="Jabbour D."/>
            <person name="Luo H."/>
            <person name="Baker S.E."/>
            <person name="Pisabarro A.G."/>
            <person name="Walton J.D."/>
            <person name="Blanchette R.A."/>
            <person name="Henrissat B."/>
            <person name="Martin F."/>
            <person name="Cullen D."/>
            <person name="Hibbett D.S."/>
            <person name="Grigoriev I.V."/>
        </authorList>
    </citation>
    <scope>NUCLEOTIDE SEQUENCE [LARGE SCALE GENOMIC DNA]</scope>
    <source>
        <strain evidence="4">FD-172 SS1</strain>
    </source>
</reference>
<dbReference type="AlphaFoldDB" id="A0A067LZZ5"/>
<dbReference type="Proteomes" id="UP000027195">
    <property type="component" value="Unassembled WGS sequence"/>
</dbReference>
<evidence type="ECO:0000256" key="2">
    <source>
        <dbReference type="SAM" id="Phobius"/>
    </source>
</evidence>
<feature type="transmembrane region" description="Helical" evidence="2">
    <location>
        <begin position="270"/>
        <end position="292"/>
    </location>
</feature>
<dbReference type="HOGENOM" id="CLU_796908_0_0_1"/>